<dbReference type="SUPFAM" id="SSF52096">
    <property type="entry name" value="ClpP/crotonase"/>
    <property type="match status" value="1"/>
</dbReference>
<dbReference type="PANTHER" id="PTHR11941:SF54">
    <property type="entry name" value="ENOYL-COA HYDRATASE, MITOCHONDRIAL"/>
    <property type="match status" value="1"/>
</dbReference>
<dbReference type="Pfam" id="PF00378">
    <property type="entry name" value="ECH_1"/>
    <property type="match status" value="1"/>
</dbReference>
<evidence type="ECO:0000313" key="6">
    <source>
        <dbReference type="Proteomes" id="UP000747542"/>
    </source>
</evidence>
<protein>
    <recommendedName>
        <fullName evidence="2">enoyl-CoA hydratase</fullName>
        <ecNumber evidence="2">4.2.1.17</ecNumber>
    </recommendedName>
</protein>
<evidence type="ECO:0000313" key="5">
    <source>
        <dbReference type="EMBL" id="KAG7168666.1"/>
    </source>
</evidence>
<gene>
    <name evidence="5" type="primary">Echs-L2</name>
    <name evidence="5" type="ORF">Hamer_G022761</name>
</gene>
<evidence type="ECO:0000256" key="4">
    <source>
        <dbReference type="SAM" id="MobiDB-lite"/>
    </source>
</evidence>
<evidence type="ECO:0000256" key="3">
    <source>
        <dbReference type="ARBA" id="ARBA00023239"/>
    </source>
</evidence>
<dbReference type="EMBL" id="JAHLQT010019676">
    <property type="protein sequence ID" value="KAG7168666.1"/>
    <property type="molecule type" value="Genomic_DNA"/>
</dbReference>
<evidence type="ECO:0000256" key="2">
    <source>
        <dbReference type="ARBA" id="ARBA00012076"/>
    </source>
</evidence>
<keyword evidence="3" id="KW-0456">Lyase</keyword>
<sequence>MQLCLTGKMITAQQAETWDEAIKLGEKIAKNSKLIVAMCKESVNNSFEMPLTEGLHFEKRLFHATFATNDRKEGMTALHRRKNQTLPTARDSSHSKEPCLAVIVFDS</sequence>
<feature type="region of interest" description="Disordered" evidence="4">
    <location>
        <begin position="73"/>
        <end position="93"/>
    </location>
</feature>
<proteinExistence type="inferred from homology"/>
<dbReference type="EC" id="4.2.1.17" evidence="2"/>
<dbReference type="GO" id="GO:0004300">
    <property type="term" value="F:enoyl-CoA hydratase activity"/>
    <property type="evidence" value="ECO:0007669"/>
    <property type="project" value="UniProtKB-EC"/>
</dbReference>
<dbReference type="InterPro" id="IPR001753">
    <property type="entry name" value="Enoyl-CoA_hydra/iso"/>
</dbReference>
<dbReference type="PANTHER" id="PTHR11941">
    <property type="entry name" value="ENOYL-COA HYDRATASE-RELATED"/>
    <property type="match status" value="1"/>
</dbReference>
<evidence type="ECO:0000256" key="1">
    <source>
        <dbReference type="ARBA" id="ARBA00005254"/>
    </source>
</evidence>
<reference evidence="5" key="1">
    <citation type="journal article" date="2021" name="Sci. Adv.">
        <title>The American lobster genome reveals insights on longevity, neural, and immune adaptations.</title>
        <authorList>
            <person name="Polinski J.M."/>
            <person name="Zimin A.V."/>
            <person name="Clark K.F."/>
            <person name="Kohn A.B."/>
            <person name="Sadowski N."/>
            <person name="Timp W."/>
            <person name="Ptitsyn A."/>
            <person name="Khanna P."/>
            <person name="Romanova D.Y."/>
            <person name="Williams P."/>
            <person name="Greenwood S.J."/>
            <person name="Moroz L.L."/>
            <person name="Walt D.R."/>
            <person name="Bodnar A.G."/>
        </authorList>
    </citation>
    <scope>NUCLEOTIDE SEQUENCE</scope>
    <source>
        <strain evidence="5">GMGI-L3</strain>
    </source>
</reference>
<organism evidence="5 6">
    <name type="scientific">Homarus americanus</name>
    <name type="common">American lobster</name>
    <dbReference type="NCBI Taxonomy" id="6706"/>
    <lineage>
        <taxon>Eukaryota</taxon>
        <taxon>Metazoa</taxon>
        <taxon>Ecdysozoa</taxon>
        <taxon>Arthropoda</taxon>
        <taxon>Crustacea</taxon>
        <taxon>Multicrustacea</taxon>
        <taxon>Malacostraca</taxon>
        <taxon>Eumalacostraca</taxon>
        <taxon>Eucarida</taxon>
        <taxon>Decapoda</taxon>
        <taxon>Pleocyemata</taxon>
        <taxon>Astacidea</taxon>
        <taxon>Nephropoidea</taxon>
        <taxon>Nephropidae</taxon>
        <taxon>Homarus</taxon>
    </lineage>
</organism>
<dbReference type="InterPro" id="IPR029045">
    <property type="entry name" value="ClpP/crotonase-like_dom_sf"/>
</dbReference>
<dbReference type="FunFam" id="1.10.12.10:FF:000001">
    <property type="entry name" value="Probable enoyl-CoA hydratase, mitochondrial"/>
    <property type="match status" value="1"/>
</dbReference>
<comment type="caution">
    <text evidence="5">The sequence shown here is derived from an EMBL/GenBank/DDBJ whole genome shotgun (WGS) entry which is preliminary data.</text>
</comment>
<accession>A0A8J5MYY7</accession>
<keyword evidence="6" id="KW-1185">Reference proteome</keyword>
<name>A0A8J5MYY7_HOMAM</name>
<dbReference type="Proteomes" id="UP000747542">
    <property type="component" value="Unassembled WGS sequence"/>
</dbReference>
<dbReference type="GO" id="GO:0006635">
    <property type="term" value="P:fatty acid beta-oxidation"/>
    <property type="evidence" value="ECO:0007669"/>
    <property type="project" value="TreeGrafter"/>
</dbReference>
<comment type="similarity">
    <text evidence="1">Belongs to the enoyl-CoA hydratase/isomerase family.</text>
</comment>
<dbReference type="Gene3D" id="1.10.12.10">
    <property type="entry name" value="Lyase 2-enoyl-coa Hydratase, Chain A, domain 2"/>
    <property type="match status" value="1"/>
</dbReference>
<dbReference type="GO" id="GO:0005739">
    <property type="term" value="C:mitochondrion"/>
    <property type="evidence" value="ECO:0007669"/>
    <property type="project" value="TreeGrafter"/>
</dbReference>
<dbReference type="InterPro" id="IPR014748">
    <property type="entry name" value="Enoyl-CoA_hydra_C"/>
</dbReference>
<dbReference type="AlphaFoldDB" id="A0A8J5MYY7"/>